<accession>A0A401VX73</accession>
<dbReference type="Proteomes" id="UP000286746">
    <property type="component" value="Unassembled WGS sequence"/>
</dbReference>
<dbReference type="InterPro" id="IPR007035">
    <property type="entry name" value="Peptidase_M55"/>
</dbReference>
<feature type="active site" description="Nucleophile" evidence="1">
    <location>
        <position position="155"/>
    </location>
</feature>
<feature type="binding site" evidence="2">
    <location>
        <position position="144"/>
    </location>
    <ligand>
        <name>Zn(2+)</name>
        <dbReference type="ChEBI" id="CHEBI:29105"/>
        <label>2</label>
    </ligand>
</feature>
<evidence type="ECO:0000256" key="1">
    <source>
        <dbReference type="PIRSR" id="PIRSR015853-1"/>
    </source>
</evidence>
<evidence type="ECO:0000256" key="2">
    <source>
        <dbReference type="PIRSR" id="PIRSR015853-2"/>
    </source>
</evidence>
<evidence type="ECO:0000313" key="4">
    <source>
        <dbReference type="Proteomes" id="UP000286746"/>
    </source>
</evidence>
<feature type="binding site" evidence="2">
    <location>
        <position position="47"/>
    </location>
    <ligand>
        <name>Zn(2+)</name>
        <dbReference type="ChEBI" id="CHEBI:29105"/>
        <label>1</label>
    </ligand>
</feature>
<feature type="binding site" evidence="2">
    <location>
        <position position="47"/>
    </location>
    <ligand>
        <name>Zn(2+)</name>
        <dbReference type="ChEBI" id="CHEBI:29105"/>
        <label>2</label>
    </ligand>
</feature>
<name>A0A401VX73_STREY</name>
<keyword evidence="4" id="KW-1185">Reference proteome</keyword>
<dbReference type="EMBL" id="BHZD01000001">
    <property type="protein sequence ID" value="GCD41663.1"/>
    <property type="molecule type" value="Genomic_DNA"/>
</dbReference>
<keyword evidence="2" id="KW-0479">Metal-binding</keyword>
<comment type="caution">
    <text evidence="3">The sequence shown here is derived from an EMBL/GenBank/DDBJ whole genome shotgun (WGS) entry which is preliminary data.</text>
</comment>
<dbReference type="CDD" id="cd08663">
    <property type="entry name" value="DAP_dppA_1"/>
    <property type="match status" value="1"/>
</dbReference>
<dbReference type="Gene3D" id="3.30.1360.130">
    <property type="entry name" value="Dipeptide transport protein"/>
    <property type="match status" value="1"/>
</dbReference>
<dbReference type="InterPro" id="IPR036177">
    <property type="entry name" value="Peptidase_M55_sf"/>
</dbReference>
<reference evidence="3 4" key="1">
    <citation type="submission" date="2018-11" db="EMBL/GenBank/DDBJ databases">
        <title>Whole genome sequence of Streptomyces paromomycinus NBRC 15454(T).</title>
        <authorList>
            <person name="Komaki H."/>
            <person name="Tamura T."/>
        </authorList>
    </citation>
    <scope>NUCLEOTIDE SEQUENCE [LARGE SCALE GENOMIC DNA]</scope>
    <source>
        <strain evidence="3 4">NBRC 15454</strain>
    </source>
</reference>
<dbReference type="SUPFAM" id="SSF63992">
    <property type="entry name" value="Dipeptide transport protein"/>
    <property type="match status" value="1"/>
</dbReference>
<organism evidence="3 4">
    <name type="scientific">Streptomyces paromomycinus</name>
    <name type="common">Streptomyces rimosus subsp. paromomycinus</name>
    <dbReference type="NCBI Taxonomy" id="92743"/>
    <lineage>
        <taxon>Bacteria</taxon>
        <taxon>Bacillati</taxon>
        <taxon>Actinomycetota</taxon>
        <taxon>Actinomycetes</taxon>
        <taxon>Kitasatosporales</taxon>
        <taxon>Streptomycetaceae</taxon>
        <taxon>Streptomyces</taxon>
    </lineage>
</organism>
<feature type="binding site" evidence="2">
    <location>
        <position position="49"/>
    </location>
    <ligand>
        <name>Zn(2+)</name>
        <dbReference type="ChEBI" id="CHEBI:29105"/>
        <label>1</label>
    </ligand>
</feature>
<dbReference type="PIRSF" id="PIRSF015853">
    <property type="entry name" value="Pep_DppA"/>
    <property type="match status" value="1"/>
</dbReference>
<protein>
    <submittedName>
        <fullName evidence="3">Peptide ABC transporter substrate-binding protein</fullName>
    </submittedName>
</protein>
<gene>
    <name evidence="3" type="ORF">GKJPGBOP_01319</name>
</gene>
<sequence length="316" mass="33350">MRWPVLVMVGSLPGGASDGAVGRGGAGAVRLLAVTGRCVVKILISADMEGVTGVTWPDDVLPGHAQWQRFRPVFTGDVNAAIAGFFDGGADEVLVNEAHWSMRNLLLEQLDERARLLTGKHKALSMVEGVQYGDVDGVAFVGYHTGAGTEGVLAHTYLANSLTGVWVNGTRASEGYLNSLVVAEYGVPVVLVTGDDRTCEDAAGYAPGARAVAVKDYVSRYAAVCRPPARTAAEIRAAAREAAALAVRTEPVHGGPFTVEIEFDAEHLVVQAACVPGVEPAGERRVAYTSENMYEAIRCFKTVTTVVSSAVEEQYG</sequence>
<feature type="binding site" evidence="2">
    <location>
        <position position="99"/>
    </location>
    <ligand>
        <name>Zn(2+)</name>
        <dbReference type="ChEBI" id="CHEBI:29105"/>
        <label>2</label>
    </ligand>
</feature>
<proteinExistence type="predicted"/>
<keyword evidence="2" id="KW-0862">Zinc</keyword>
<feature type="binding site" evidence="2">
    <location>
        <position position="174"/>
    </location>
    <ligand>
        <name>Zn(2+)</name>
        <dbReference type="ChEBI" id="CHEBI:29105"/>
        <label>2</label>
    </ligand>
</feature>
<dbReference type="Gene3D" id="3.40.50.10780">
    <property type="entry name" value="Dipeptide transport protein"/>
    <property type="match status" value="1"/>
</dbReference>
<dbReference type="AlphaFoldDB" id="A0A401VX73"/>
<dbReference type="Pfam" id="PF04951">
    <property type="entry name" value="Peptidase_M55"/>
    <property type="match status" value="1"/>
</dbReference>
<dbReference type="GO" id="GO:0046872">
    <property type="term" value="F:metal ion binding"/>
    <property type="evidence" value="ECO:0007669"/>
    <property type="project" value="UniProtKB-KW"/>
</dbReference>
<dbReference type="InterPro" id="IPR027476">
    <property type="entry name" value="DppA_N"/>
</dbReference>
<evidence type="ECO:0000313" key="3">
    <source>
        <dbReference type="EMBL" id="GCD41663.1"/>
    </source>
</evidence>